<keyword evidence="2" id="KW-1185">Reference proteome</keyword>
<dbReference type="Proteomes" id="UP000198211">
    <property type="component" value="Unassembled WGS sequence"/>
</dbReference>
<protein>
    <recommendedName>
        <fullName evidence="3">SWIM-type domain-containing protein</fullName>
    </recommendedName>
</protein>
<evidence type="ECO:0000313" key="2">
    <source>
        <dbReference type="Proteomes" id="UP000198211"/>
    </source>
</evidence>
<gene>
    <name evidence="1" type="ORF">PHMEG_00025339</name>
</gene>
<sequence>MDLEGQPDGGGNVDVSKLSCGCKYHLKFGICIHALFTLQIKYYTADSCQPFGSKKRRQPAKTAKTRTCVPAVRPRHNGHALSLD</sequence>
<name>A0A225VBW0_9STRA</name>
<accession>A0A225VBW0</accession>
<reference evidence="2" key="1">
    <citation type="submission" date="2017-03" db="EMBL/GenBank/DDBJ databases">
        <title>Phytopthora megakarya and P. palmivora, two closely related causual agents of cacao black pod achieved similar genome size and gene model numbers by different mechanisms.</title>
        <authorList>
            <person name="Ali S."/>
            <person name="Shao J."/>
            <person name="Larry D.J."/>
            <person name="Kronmiller B."/>
            <person name="Shen D."/>
            <person name="Strem M.D."/>
            <person name="Melnick R.L."/>
            <person name="Guiltinan M.J."/>
            <person name="Tyler B.M."/>
            <person name="Meinhardt L.W."/>
            <person name="Bailey B.A."/>
        </authorList>
    </citation>
    <scope>NUCLEOTIDE SEQUENCE [LARGE SCALE GENOMIC DNA]</scope>
    <source>
        <strain evidence="2">zdho120</strain>
    </source>
</reference>
<evidence type="ECO:0008006" key="3">
    <source>
        <dbReference type="Google" id="ProtNLM"/>
    </source>
</evidence>
<comment type="caution">
    <text evidence="1">The sequence shown here is derived from an EMBL/GenBank/DDBJ whole genome shotgun (WGS) entry which is preliminary data.</text>
</comment>
<evidence type="ECO:0000313" key="1">
    <source>
        <dbReference type="EMBL" id="OWZ03001.1"/>
    </source>
</evidence>
<organism evidence="1 2">
    <name type="scientific">Phytophthora megakarya</name>
    <dbReference type="NCBI Taxonomy" id="4795"/>
    <lineage>
        <taxon>Eukaryota</taxon>
        <taxon>Sar</taxon>
        <taxon>Stramenopiles</taxon>
        <taxon>Oomycota</taxon>
        <taxon>Peronosporomycetes</taxon>
        <taxon>Peronosporales</taxon>
        <taxon>Peronosporaceae</taxon>
        <taxon>Phytophthora</taxon>
    </lineage>
</organism>
<dbReference type="AlphaFoldDB" id="A0A225VBW0"/>
<proteinExistence type="predicted"/>
<dbReference type="EMBL" id="NBNE01005791">
    <property type="protein sequence ID" value="OWZ03001.1"/>
    <property type="molecule type" value="Genomic_DNA"/>
</dbReference>